<dbReference type="PANTHER" id="PTHR43390:SF1">
    <property type="entry name" value="CHLOROPLAST PROCESSING PEPTIDASE"/>
    <property type="match status" value="1"/>
</dbReference>
<evidence type="ECO:0000256" key="3">
    <source>
        <dbReference type="ARBA" id="ARBA00013208"/>
    </source>
</evidence>
<dbReference type="PANTHER" id="PTHR43390">
    <property type="entry name" value="SIGNAL PEPTIDASE I"/>
    <property type="match status" value="1"/>
</dbReference>
<dbReference type="OrthoDB" id="9802919at2"/>
<dbReference type="AlphaFoldDB" id="D7BEK9"/>
<evidence type="ECO:0000313" key="8">
    <source>
        <dbReference type="EMBL" id="ADH63252.1"/>
    </source>
</evidence>
<feature type="domain" description="Peptidase S26" evidence="7">
    <location>
        <begin position="23"/>
        <end position="220"/>
    </location>
</feature>
<dbReference type="HOGENOM" id="CLU_028723_5_1_0"/>
<evidence type="ECO:0000256" key="4">
    <source>
        <dbReference type="ARBA" id="ARBA00022801"/>
    </source>
</evidence>
<comment type="subcellular location">
    <subcellularLocation>
        <location evidence="6">Membrane</location>
        <topology evidence="6">Single-pass type II membrane protein</topology>
    </subcellularLocation>
</comment>
<accession>D7BEK9</accession>
<sequence>MQQPIASNPPAGKPSLARYLWQGWLRPTGEALLLALLITTFAFTTVGVVGTSDLPNLHPGERLVVPKYQTWLHRFGIGSFKRGDLVVVKPPLTDPYAIQPLPLLGQFGVNFRPFFIKRIVALPGDRIRMEQGQLFINGVAVDESHTVPYWRSLGQLDTISDRANSDAWPFRQGQTGEYVVPAGMYFVMGDNRSYGGSEDSRAFGPVSLDQIGGKANFVLWPPFRRDENGQWRVNWRVMGTPEGFRVLEPGRP</sequence>
<evidence type="ECO:0000256" key="5">
    <source>
        <dbReference type="PIRSR" id="PIRSR600223-1"/>
    </source>
</evidence>
<evidence type="ECO:0000313" key="9">
    <source>
        <dbReference type="Proteomes" id="UP000001916"/>
    </source>
</evidence>
<dbReference type="RefSeq" id="WP_013157821.1">
    <property type="nucleotide sequence ID" value="NC_014212.1"/>
</dbReference>
<dbReference type="GO" id="GO:0009003">
    <property type="term" value="F:signal peptidase activity"/>
    <property type="evidence" value="ECO:0007669"/>
    <property type="project" value="UniProtKB-EC"/>
</dbReference>
<dbReference type="NCBIfam" id="TIGR02227">
    <property type="entry name" value="sigpep_I_bact"/>
    <property type="match status" value="1"/>
</dbReference>
<dbReference type="InterPro" id="IPR000223">
    <property type="entry name" value="Pept_S26A_signal_pept_1"/>
</dbReference>
<dbReference type="Pfam" id="PF10502">
    <property type="entry name" value="Peptidase_S26"/>
    <property type="match status" value="1"/>
</dbReference>
<dbReference type="Proteomes" id="UP000001916">
    <property type="component" value="Chromosome"/>
</dbReference>
<comment type="similarity">
    <text evidence="2 6">Belongs to the peptidase S26 family.</text>
</comment>
<feature type="active site" evidence="5">
    <location>
        <position position="117"/>
    </location>
</feature>
<dbReference type="InterPro" id="IPR019533">
    <property type="entry name" value="Peptidase_S26"/>
</dbReference>
<dbReference type="KEGG" id="msv:Mesil_1359"/>
<evidence type="ECO:0000256" key="6">
    <source>
        <dbReference type="RuleBase" id="RU362042"/>
    </source>
</evidence>
<evidence type="ECO:0000259" key="7">
    <source>
        <dbReference type="Pfam" id="PF10502"/>
    </source>
</evidence>
<keyword evidence="9" id="KW-1185">Reference proteome</keyword>
<dbReference type="EC" id="3.4.21.89" evidence="3 6"/>
<evidence type="ECO:0000256" key="1">
    <source>
        <dbReference type="ARBA" id="ARBA00000677"/>
    </source>
</evidence>
<dbReference type="STRING" id="526227.Mesil_1359"/>
<keyword evidence="4 6" id="KW-0378">Hydrolase</keyword>
<dbReference type="eggNOG" id="COG0681">
    <property type="taxonomic scope" value="Bacteria"/>
</dbReference>
<dbReference type="InterPro" id="IPR019757">
    <property type="entry name" value="Pept_S26A_signal_pept_1_Lys-AS"/>
</dbReference>
<protein>
    <recommendedName>
        <fullName evidence="3 6">Signal peptidase I</fullName>
        <ecNumber evidence="3 6">3.4.21.89</ecNumber>
    </recommendedName>
</protein>
<reference evidence="8 9" key="1">
    <citation type="journal article" date="2010" name="Stand. Genomic Sci.">
        <title>Complete genome sequence of Meiothermus silvanus type strain (VI-R2).</title>
        <authorList>
            <person name="Sikorski J."/>
            <person name="Tindall B.J."/>
            <person name="Lowry S."/>
            <person name="Lucas S."/>
            <person name="Nolan M."/>
            <person name="Copeland A."/>
            <person name="Glavina Del Rio T."/>
            <person name="Tice H."/>
            <person name="Cheng J.F."/>
            <person name="Han C."/>
            <person name="Pitluck S."/>
            <person name="Liolios K."/>
            <person name="Ivanova N."/>
            <person name="Mavromatis K."/>
            <person name="Mikhailova N."/>
            <person name="Pati A."/>
            <person name="Goodwin L."/>
            <person name="Chen A."/>
            <person name="Palaniappan K."/>
            <person name="Land M."/>
            <person name="Hauser L."/>
            <person name="Chang Y.J."/>
            <person name="Jeffries C.D."/>
            <person name="Rohde M."/>
            <person name="Goker M."/>
            <person name="Woyke T."/>
            <person name="Bristow J."/>
            <person name="Eisen J.A."/>
            <person name="Markowitz V."/>
            <person name="Hugenholtz P."/>
            <person name="Kyrpides N.C."/>
            <person name="Klenk H.P."/>
            <person name="Lapidus A."/>
        </authorList>
    </citation>
    <scope>NUCLEOTIDE SEQUENCE [LARGE SCALE GENOMIC DNA]</scope>
    <source>
        <strain evidence="9">ATCC 700542 / DSM 9946 / VI-R2</strain>
    </source>
</reference>
<dbReference type="EMBL" id="CP002042">
    <property type="protein sequence ID" value="ADH63252.1"/>
    <property type="molecule type" value="Genomic_DNA"/>
</dbReference>
<dbReference type="CDD" id="cd06530">
    <property type="entry name" value="S26_SPase_I"/>
    <property type="match status" value="1"/>
</dbReference>
<dbReference type="GO" id="GO:0016020">
    <property type="term" value="C:membrane"/>
    <property type="evidence" value="ECO:0007669"/>
    <property type="project" value="UniProtKB-SubCell"/>
</dbReference>
<dbReference type="GO" id="GO:0006465">
    <property type="term" value="P:signal peptide processing"/>
    <property type="evidence" value="ECO:0007669"/>
    <property type="project" value="InterPro"/>
</dbReference>
<name>D7BEK9_ALLS1</name>
<dbReference type="GO" id="GO:0004252">
    <property type="term" value="F:serine-type endopeptidase activity"/>
    <property type="evidence" value="ECO:0007669"/>
    <property type="project" value="InterPro"/>
</dbReference>
<organism evidence="8 9">
    <name type="scientific">Allomeiothermus silvanus (strain ATCC 700542 / DSM 9946 / NBRC 106475 / NCIMB 13440 / VI-R2)</name>
    <name type="common">Thermus silvanus</name>
    <dbReference type="NCBI Taxonomy" id="526227"/>
    <lineage>
        <taxon>Bacteria</taxon>
        <taxon>Thermotogati</taxon>
        <taxon>Deinococcota</taxon>
        <taxon>Deinococci</taxon>
        <taxon>Thermales</taxon>
        <taxon>Thermaceae</taxon>
        <taxon>Allomeiothermus</taxon>
    </lineage>
</organism>
<evidence type="ECO:0000256" key="2">
    <source>
        <dbReference type="ARBA" id="ARBA00009370"/>
    </source>
</evidence>
<dbReference type="PRINTS" id="PR00727">
    <property type="entry name" value="LEADERPTASE"/>
</dbReference>
<proteinExistence type="inferred from homology"/>
<dbReference type="PROSITE" id="PS00760">
    <property type="entry name" value="SPASE_I_2"/>
    <property type="match status" value="1"/>
</dbReference>
<gene>
    <name evidence="8" type="ordered locus">Mesil_1359</name>
</gene>
<dbReference type="InterPro" id="IPR036286">
    <property type="entry name" value="LexA/Signal_pep-like_sf"/>
</dbReference>
<comment type="catalytic activity">
    <reaction evidence="1 6">
        <text>Cleavage of hydrophobic, N-terminal signal or leader sequences from secreted and periplasmic proteins.</text>
        <dbReference type="EC" id="3.4.21.89"/>
    </reaction>
</comment>
<dbReference type="Gene3D" id="2.10.109.10">
    <property type="entry name" value="Umud Fragment, subunit A"/>
    <property type="match status" value="1"/>
</dbReference>
<feature type="active site" evidence="5">
    <location>
        <position position="52"/>
    </location>
</feature>
<dbReference type="SUPFAM" id="SSF51306">
    <property type="entry name" value="LexA/Signal peptidase"/>
    <property type="match status" value="1"/>
</dbReference>
<keyword evidence="6" id="KW-0645">Protease</keyword>